<keyword evidence="4" id="KW-1003">Cell membrane</keyword>
<keyword evidence="8" id="KW-0547">Nucleotide-binding</keyword>
<dbReference type="InterPro" id="IPR029151">
    <property type="entry name" value="Sensor-like_sf"/>
</dbReference>
<dbReference type="SMART" id="SM00387">
    <property type="entry name" value="HATPase_c"/>
    <property type="match status" value="1"/>
</dbReference>
<evidence type="ECO:0000256" key="11">
    <source>
        <dbReference type="ARBA" id="ARBA00022989"/>
    </source>
</evidence>
<comment type="caution">
    <text evidence="15">The sequence shown here is derived from an EMBL/GenBank/DDBJ whole genome shotgun (WGS) entry which is preliminary data.</text>
</comment>
<evidence type="ECO:0000256" key="3">
    <source>
        <dbReference type="ARBA" id="ARBA00012438"/>
    </source>
</evidence>
<evidence type="ECO:0000259" key="14">
    <source>
        <dbReference type="PROSITE" id="PS50885"/>
    </source>
</evidence>
<evidence type="ECO:0000313" key="16">
    <source>
        <dbReference type="Proteomes" id="UP000048984"/>
    </source>
</evidence>
<dbReference type="GO" id="GO:0007165">
    <property type="term" value="P:signal transduction"/>
    <property type="evidence" value="ECO:0007669"/>
    <property type="project" value="InterPro"/>
</dbReference>
<reference evidence="15 16" key="1">
    <citation type="submission" date="2015-09" db="EMBL/GenBank/DDBJ databases">
        <authorList>
            <person name="Jackson K.R."/>
            <person name="Lunt B.L."/>
            <person name="Fisher J.N.B."/>
            <person name="Gardner A.V."/>
            <person name="Bailey M.E."/>
            <person name="Deus L.M."/>
            <person name="Earl A.S."/>
            <person name="Gibby P.D."/>
            <person name="Hartmann K.A."/>
            <person name="Liu J.E."/>
            <person name="Manci A.M."/>
            <person name="Nielsen D.A."/>
            <person name="Solomon M.B."/>
            <person name="Breakwell D.P."/>
            <person name="Burnett S.H."/>
            <person name="Grose J.H."/>
        </authorList>
    </citation>
    <scope>NUCLEOTIDE SEQUENCE [LARGE SCALE GENOMIC DNA]</scope>
    <source>
        <strain evidence="15 16">16</strain>
    </source>
</reference>
<evidence type="ECO:0000256" key="6">
    <source>
        <dbReference type="ARBA" id="ARBA00022679"/>
    </source>
</evidence>
<keyword evidence="16" id="KW-1185">Reference proteome</keyword>
<proteinExistence type="predicted"/>
<keyword evidence="12 13" id="KW-0472">Membrane</keyword>
<dbReference type="Pfam" id="PF02743">
    <property type="entry name" value="dCache_1"/>
    <property type="match status" value="1"/>
</dbReference>
<dbReference type="GO" id="GO:0004673">
    <property type="term" value="F:protein histidine kinase activity"/>
    <property type="evidence" value="ECO:0007669"/>
    <property type="project" value="UniProtKB-EC"/>
</dbReference>
<comment type="catalytic activity">
    <reaction evidence="1">
        <text>ATP + protein L-histidine = ADP + protein N-phospho-L-histidine.</text>
        <dbReference type="EC" id="2.7.13.3"/>
    </reaction>
</comment>
<keyword evidence="11 13" id="KW-1133">Transmembrane helix</keyword>
<dbReference type="GO" id="GO:0005886">
    <property type="term" value="C:plasma membrane"/>
    <property type="evidence" value="ECO:0007669"/>
    <property type="project" value="UniProtKB-SubCell"/>
</dbReference>
<dbReference type="GO" id="GO:0005524">
    <property type="term" value="F:ATP binding"/>
    <property type="evidence" value="ECO:0007669"/>
    <property type="project" value="UniProtKB-KW"/>
</dbReference>
<dbReference type="Pfam" id="PF00672">
    <property type="entry name" value="HAMP"/>
    <property type="match status" value="1"/>
</dbReference>
<dbReference type="PROSITE" id="PS50885">
    <property type="entry name" value="HAMP"/>
    <property type="match status" value="1"/>
</dbReference>
<keyword evidence="9" id="KW-0418">Kinase</keyword>
<gene>
    <name evidence="15" type="ORF">ABB55_10385</name>
</gene>
<dbReference type="InterPro" id="IPR011495">
    <property type="entry name" value="Sig_transdc_His_kin_sub2_dim/P"/>
</dbReference>
<dbReference type="InterPro" id="IPR003660">
    <property type="entry name" value="HAMP_dom"/>
</dbReference>
<feature type="transmembrane region" description="Helical" evidence="13">
    <location>
        <begin position="282"/>
        <end position="301"/>
    </location>
</feature>
<dbReference type="Proteomes" id="UP000048984">
    <property type="component" value="Unassembled WGS sequence"/>
</dbReference>
<reference evidence="15 16" key="2">
    <citation type="submission" date="2015-10" db="EMBL/GenBank/DDBJ databases">
        <title>Draft Genome Sequence of Prosthecomicrobium hirschii ATCC 27832.</title>
        <authorList>
            <person name="Daniel J."/>
            <person name="Givan S.A."/>
            <person name="Brun Y.V."/>
            <person name="Brown P.J."/>
        </authorList>
    </citation>
    <scope>NUCLEOTIDE SEQUENCE [LARGE SCALE GENOMIC DNA]</scope>
    <source>
        <strain evidence="15 16">16</strain>
    </source>
</reference>
<keyword evidence="6" id="KW-0808">Transferase</keyword>
<organism evidence="15 16">
    <name type="scientific">Prosthecodimorpha hirschii</name>
    <dbReference type="NCBI Taxonomy" id="665126"/>
    <lineage>
        <taxon>Bacteria</taxon>
        <taxon>Pseudomonadati</taxon>
        <taxon>Pseudomonadota</taxon>
        <taxon>Alphaproteobacteria</taxon>
        <taxon>Hyphomicrobiales</taxon>
        <taxon>Ancalomicrobiaceae</taxon>
        <taxon>Prosthecodimorpha</taxon>
    </lineage>
</organism>
<dbReference type="PANTHER" id="PTHR41523">
    <property type="entry name" value="TWO-COMPONENT SYSTEM SENSOR PROTEIN"/>
    <property type="match status" value="1"/>
</dbReference>
<dbReference type="CDD" id="cd18773">
    <property type="entry name" value="PDC1_HK_sensor"/>
    <property type="match status" value="1"/>
</dbReference>
<dbReference type="CDD" id="cd12915">
    <property type="entry name" value="PDC2_DGC_like"/>
    <property type="match status" value="1"/>
</dbReference>
<name>A0A0P6W0K2_9HYPH</name>
<dbReference type="CDD" id="cd06225">
    <property type="entry name" value="HAMP"/>
    <property type="match status" value="1"/>
</dbReference>
<dbReference type="InterPro" id="IPR033479">
    <property type="entry name" value="dCache_1"/>
</dbReference>
<dbReference type="Gene3D" id="3.30.450.20">
    <property type="entry name" value="PAS domain"/>
    <property type="match status" value="2"/>
</dbReference>
<evidence type="ECO:0000256" key="5">
    <source>
        <dbReference type="ARBA" id="ARBA00022553"/>
    </source>
</evidence>
<keyword evidence="5" id="KW-0597">Phosphoprotein</keyword>
<dbReference type="SUPFAM" id="SSF158472">
    <property type="entry name" value="HAMP domain-like"/>
    <property type="match status" value="1"/>
</dbReference>
<comment type="subcellular location">
    <subcellularLocation>
        <location evidence="2">Cell membrane</location>
        <topology evidence="2">Multi-pass membrane protein</topology>
    </subcellularLocation>
</comment>
<dbReference type="AlphaFoldDB" id="A0A0P6W0K2"/>
<keyword evidence="7 13" id="KW-0812">Transmembrane</keyword>
<sequence length="566" mass="60777">MSLSRRVVLLAGLTLLPVVALQAVNEFALRGARETELRASVALQAQQVAAAQERLTEGVRLMLTALSESKDIRNAEPTECTAILRALRTAHPDFEAIGVADRAGNVFCATDRLDTAGPMPPVGDRFYFREAMATGRFTVGTYAVGQRTGVPSFHMAMPYRNPAGETAGVVFVSIGLARLAADLDGPQWSLNRVMTVADRNGTILLRLPDGGRFVGKPFPEDIWRETARASAPGTIDVTSPLDGVRRIVGYIPPAVSPGGLYIGVGLGRAEAFGPLDSATMRGIVGIVVAAAAAMVLAWLFGRRLIARPVNRIIAVTRRWRDGDLSARTAMTGTAEFAQLGSAFDELADDLARAFAYKDVLLRELNHRIMNSLQTVSSLFKLQSRSVTDPEARQQFDLAVSRVNSMAMAYRRMHASDGIESVDFAAFLRELCQDLSQSMLPDGRECAVVADPLLLTPDQAMSLALVVNELVTNAIKHGGAEPAVFVTLAMAEGLCTLSVRNTTPLPPDFRIDGRNGFGMQMVGAMVRQLDGRLDHTAEGGACFTVSFRPKPPQAAAMDGHVDMRGGG</sequence>
<dbReference type="PANTHER" id="PTHR41523:SF8">
    <property type="entry name" value="ETHYLENE RESPONSE SENSOR PROTEIN"/>
    <property type="match status" value="1"/>
</dbReference>
<accession>A0A0P6W0K2</accession>
<evidence type="ECO:0000256" key="2">
    <source>
        <dbReference type="ARBA" id="ARBA00004651"/>
    </source>
</evidence>
<dbReference type="STRING" id="665126.ABB55_10385"/>
<dbReference type="Pfam" id="PF07568">
    <property type="entry name" value="HisKA_2"/>
    <property type="match status" value="1"/>
</dbReference>
<evidence type="ECO:0000256" key="9">
    <source>
        <dbReference type="ARBA" id="ARBA00022777"/>
    </source>
</evidence>
<evidence type="ECO:0000256" key="4">
    <source>
        <dbReference type="ARBA" id="ARBA00022475"/>
    </source>
</evidence>
<evidence type="ECO:0000256" key="8">
    <source>
        <dbReference type="ARBA" id="ARBA00022741"/>
    </source>
</evidence>
<dbReference type="Gene3D" id="3.30.565.10">
    <property type="entry name" value="Histidine kinase-like ATPase, C-terminal domain"/>
    <property type="match status" value="1"/>
</dbReference>
<dbReference type="SUPFAM" id="SSF55874">
    <property type="entry name" value="ATPase domain of HSP90 chaperone/DNA topoisomerase II/histidine kinase"/>
    <property type="match status" value="1"/>
</dbReference>
<evidence type="ECO:0000313" key="15">
    <source>
        <dbReference type="EMBL" id="KPL52581.1"/>
    </source>
</evidence>
<dbReference type="RefSeq" id="WP_054358744.1">
    <property type="nucleotide sequence ID" value="NZ_LJYW01000001.1"/>
</dbReference>
<dbReference type="SMART" id="SM00304">
    <property type="entry name" value="HAMP"/>
    <property type="match status" value="1"/>
</dbReference>
<evidence type="ECO:0000256" key="12">
    <source>
        <dbReference type="ARBA" id="ARBA00023136"/>
    </source>
</evidence>
<evidence type="ECO:0000256" key="10">
    <source>
        <dbReference type="ARBA" id="ARBA00022840"/>
    </source>
</evidence>
<dbReference type="InterPro" id="IPR003594">
    <property type="entry name" value="HATPase_dom"/>
</dbReference>
<dbReference type="SUPFAM" id="SSF103190">
    <property type="entry name" value="Sensory domain-like"/>
    <property type="match status" value="1"/>
</dbReference>
<dbReference type="InterPro" id="IPR036890">
    <property type="entry name" value="HATPase_C_sf"/>
</dbReference>
<dbReference type="EMBL" id="LJYW01000001">
    <property type="protein sequence ID" value="KPL52581.1"/>
    <property type="molecule type" value="Genomic_DNA"/>
</dbReference>
<evidence type="ECO:0000256" key="7">
    <source>
        <dbReference type="ARBA" id="ARBA00022692"/>
    </source>
</evidence>
<feature type="domain" description="HAMP" evidence="14">
    <location>
        <begin position="303"/>
        <end position="355"/>
    </location>
</feature>
<dbReference type="Gene3D" id="6.10.340.10">
    <property type="match status" value="1"/>
</dbReference>
<evidence type="ECO:0000256" key="13">
    <source>
        <dbReference type="SAM" id="Phobius"/>
    </source>
</evidence>
<evidence type="ECO:0000256" key="1">
    <source>
        <dbReference type="ARBA" id="ARBA00000085"/>
    </source>
</evidence>
<protein>
    <recommendedName>
        <fullName evidence="3">histidine kinase</fullName>
        <ecNumber evidence="3">2.7.13.3</ecNumber>
    </recommendedName>
</protein>
<dbReference type="Pfam" id="PF02518">
    <property type="entry name" value="HATPase_c"/>
    <property type="match status" value="1"/>
</dbReference>
<dbReference type="EC" id="2.7.13.3" evidence="3"/>
<keyword evidence="10" id="KW-0067">ATP-binding</keyword>